<sequence precursor="true">MKMTVVHCLLVLCSSAVLLAACQAGEEAPFAAAESSDVSTDARHGGSVGTRVNNRYHAARNGDVLLTTATANAHSQGPTLITLGAGDDLRRHLNGSHRRVILDFYADWCGPCKQQGRVLHEIEHVAADANALIIKINVDQHKDLAEIFSVKALPTVMVYGRRTILQRRTGLTSAEVLTSWVH</sequence>
<accession>A0A5C6B2H1</accession>
<dbReference type="PROSITE" id="PS00194">
    <property type="entry name" value="THIOREDOXIN_1"/>
    <property type="match status" value="1"/>
</dbReference>
<gene>
    <name evidence="7" type="primary">trxA_2</name>
    <name evidence="7" type="ORF">Pla52n_18480</name>
</gene>
<dbReference type="AlphaFoldDB" id="A0A5C6B2H1"/>
<evidence type="ECO:0000256" key="1">
    <source>
        <dbReference type="ARBA" id="ARBA00022448"/>
    </source>
</evidence>
<dbReference type="PANTHER" id="PTHR45663">
    <property type="entry name" value="GEO12009P1"/>
    <property type="match status" value="1"/>
</dbReference>
<evidence type="ECO:0000256" key="3">
    <source>
        <dbReference type="ARBA" id="ARBA00023157"/>
    </source>
</evidence>
<dbReference type="PANTHER" id="PTHR45663:SF11">
    <property type="entry name" value="GEO12009P1"/>
    <property type="match status" value="1"/>
</dbReference>
<keyword evidence="1" id="KW-0813">Transport</keyword>
<evidence type="ECO:0000313" key="8">
    <source>
        <dbReference type="Proteomes" id="UP000320176"/>
    </source>
</evidence>
<evidence type="ECO:0000256" key="4">
    <source>
        <dbReference type="ARBA" id="ARBA00023284"/>
    </source>
</evidence>
<dbReference type="EMBL" id="SJPN01000002">
    <property type="protein sequence ID" value="TWU06128.1"/>
    <property type="molecule type" value="Genomic_DNA"/>
</dbReference>
<organism evidence="7 8">
    <name type="scientific">Stieleria varia</name>
    <dbReference type="NCBI Taxonomy" id="2528005"/>
    <lineage>
        <taxon>Bacteria</taxon>
        <taxon>Pseudomonadati</taxon>
        <taxon>Planctomycetota</taxon>
        <taxon>Planctomycetia</taxon>
        <taxon>Pirellulales</taxon>
        <taxon>Pirellulaceae</taxon>
        <taxon>Stieleria</taxon>
    </lineage>
</organism>
<dbReference type="Proteomes" id="UP000320176">
    <property type="component" value="Unassembled WGS sequence"/>
</dbReference>
<keyword evidence="5" id="KW-0732">Signal</keyword>
<reference evidence="7 8" key="1">
    <citation type="submission" date="2019-02" db="EMBL/GenBank/DDBJ databases">
        <title>Deep-cultivation of Planctomycetes and their phenomic and genomic characterization uncovers novel biology.</title>
        <authorList>
            <person name="Wiegand S."/>
            <person name="Jogler M."/>
            <person name="Boedeker C."/>
            <person name="Pinto D."/>
            <person name="Vollmers J."/>
            <person name="Rivas-Marin E."/>
            <person name="Kohn T."/>
            <person name="Peeters S.H."/>
            <person name="Heuer A."/>
            <person name="Rast P."/>
            <person name="Oberbeckmann S."/>
            <person name="Bunk B."/>
            <person name="Jeske O."/>
            <person name="Meyerdierks A."/>
            <person name="Storesund J.E."/>
            <person name="Kallscheuer N."/>
            <person name="Luecker S."/>
            <person name="Lage O.M."/>
            <person name="Pohl T."/>
            <person name="Merkel B.J."/>
            <person name="Hornburger P."/>
            <person name="Mueller R.-W."/>
            <person name="Bruemmer F."/>
            <person name="Labrenz M."/>
            <person name="Spormann A.M."/>
            <person name="Op Den Camp H."/>
            <person name="Overmann J."/>
            <person name="Amann R."/>
            <person name="Jetten M.S.M."/>
            <person name="Mascher T."/>
            <person name="Medema M.H."/>
            <person name="Devos D.P."/>
            <person name="Kaster A.-K."/>
            <person name="Ovreas L."/>
            <person name="Rohde M."/>
            <person name="Galperin M.Y."/>
            <person name="Jogler C."/>
        </authorList>
    </citation>
    <scope>NUCLEOTIDE SEQUENCE [LARGE SCALE GENOMIC DNA]</scope>
    <source>
        <strain evidence="7 8">Pla52n</strain>
    </source>
</reference>
<dbReference type="GO" id="GO:0005737">
    <property type="term" value="C:cytoplasm"/>
    <property type="evidence" value="ECO:0007669"/>
    <property type="project" value="TreeGrafter"/>
</dbReference>
<dbReference type="PROSITE" id="PS51352">
    <property type="entry name" value="THIOREDOXIN_2"/>
    <property type="match status" value="1"/>
</dbReference>
<keyword evidence="8" id="KW-1185">Reference proteome</keyword>
<keyword evidence="2" id="KW-0249">Electron transport</keyword>
<dbReference type="RefSeq" id="WP_197454423.1">
    <property type="nucleotide sequence ID" value="NZ_CP151726.1"/>
</dbReference>
<dbReference type="InterPro" id="IPR017937">
    <property type="entry name" value="Thioredoxin_CS"/>
</dbReference>
<feature type="domain" description="Thioredoxin" evidence="6">
    <location>
        <begin position="22"/>
        <end position="182"/>
    </location>
</feature>
<feature type="signal peptide" evidence="5">
    <location>
        <begin position="1"/>
        <end position="20"/>
    </location>
</feature>
<evidence type="ECO:0000256" key="5">
    <source>
        <dbReference type="SAM" id="SignalP"/>
    </source>
</evidence>
<dbReference type="Gene3D" id="3.40.30.10">
    <property type="entry name" value="Glutaredoxin"/>
    <property type="match status" value="1"/>
</dbReference>
<evidence type="ECO:0000313" key="7">
    <source>
        <dbReference type="EMBL" id="TWU06128.1"/>
    </source>
</evidence>
<dbReference type="CDD" id="cd02947">
    <property type="entry name" value="TRX_family"/>
    <property type="match status" value="1"/>
</dbReference>
<dbReference type="InterPro" id="IPR036249">
    <property type="entry name" value="Thioredoxin-like_sf"/>
</dbReference>
<evidence type="ECO:0000259" key="6">
    <source>
        <dbReference type="PROSITE" id="PS51352"/>
    </source>
</evidence>
<dbReference type="GO" id="GO:0015035">
    <property type="term" value="F:protein-disulfide reductase activity"/>
    <property type="evidence" value="ECO:0007669"/>
    <property type="project" value="TreeGrafter"/>
</dbReference>
<name>A0A5C6B2H1_9BACT</name>
<comment type="caution">
    <text evidence="7">The sequence shown here is derived from an EMBL/GenBank/DDBJ whole genome shotgun (WGS) entry which is preliminary data.</text>
</comment>
<proteinExistence type="predicted"/>
<dbReference type="SUPFAM" id="SSF52833">
    <property type="entry name" value="Thioredoxin-like"/>
    <property type="match status" value="1"/>
</dbReference>
<evidence type="ECO:0000256" key="2">
    <source>
        <dbReference type="ARBA" id="ARBA00022982"/>
    </source>
</evidence>
<keyword evidence="4" id="KW-0676">Redox-active center</keyword>
<keyword evidence="3" id="KW-1015">Disulfide bond</keyword>
<protein>
    <submittedName>
        <fullName evidence="7">Thioredoxin</fullName>
    </submittedName>
</protein>
<feature type="chain" id="PRO_5023048653" evidence="5">
    <location>
        <begin position="21"/>
        <end position="182"/>
    </location>
</feature>
<dbReference type="InterPro" id="IPR013766">
    <property type="entry name" value="Thioredoxin_domain"/>
</dbReference>
<dbReference type="PROSITE" id="PS51257">
    <property type="entry name" value="PROKAR_LIPOPROTEIN"/>
    <property type="match status" value="1"/>
</dbReference>
<dbReference type="Pfam" id="PF00085">
    <property type="entry name" value="Thioredoxin"/>
    <property type="match status" value="1"/>
</dbReference>